<dbReference type="InterPro" id="IPR001962">
    <property type="entry name" value="Asn_synthase"/>
</dbReference>
<dbReference type="InterPro" id="IPR017932">
    <property type="entry name" value="GATase_2_dom"/>
</dbReference>
<dbReference type="PANTHER" id="PTHR43284:SF1">
    <property type="entry name" value="ASPARAGINE SYNTHETASE"/>
    <property type="match status" value="1"/>
</dbReference>
<feature type="domain" description="Glutamine amidotransferase type-2" evidence="8">
    <location>
        <begin position="86"/>
        <end position="141"/>
    </location>
</feature>
<dbReference type="InterPro" id="IPR006426">
    <property type="entry name" value="Asn_synth_AEB"/>
</dbReference>
<evidence type="ECO:0000259" key="8">
    <source>
        <dbReference type="Pfam" id="PF13537"/>
    </source>
</evidence>
<keyword evidence="5" id="KW-0067">ATP-binding</keyword>
<keyword evidence="4" id="KW-0547">Nucleotide-binding</keyword>
<name>A0A418YNV1_9SPHN</name>
<dbReference type="Pfam" id="PF13537">
    <property type="entry name" value="GATase_7"/>
    <property type="match status" value="1"/>
</dbReference>
<evidence type="ECO:0000256" key="2">
    <source>
        <dbReference type="ARBA" id="ARBA00005752"/>
    </source>
</evidence>
<dbReference type="InterPro" id="IPR051786">
    <property type="entry name" value="ASN_synthetase/amidase"/>
</dbReference>
<feature type="domain" description="Asparagine synthetase" evidence="7">
    <location>
        <begin position="234"/>
        <end position="349"/>
    </location>
</feature>
<sequence length="585" mass="64858">MKRARYLALSGPGNFCHVRAAELTASTGLSPAVIHPNFLLFSDQPVAIVTRPPRTAVLLGWLYRRDGTNRPVDLLDPVDAHDVFTKDGAALLEKYWGSYVAIFYDEDRDEATVFRDPSGGMPCYYMKSSGMTTFGSDMALFHQAGLLEYVTDDEQLGHHLYFTNLRTSRTCIAELNEIPAGFQLSIQQGKSRLAQRWQPWAYAGRQAYYDDPGEAISDLRATLFSAIGAWASRFQNLVVGLSGGLDSSIVAAVAVHAGAKVTGLTLVTDESAGDERYYAREIANFLDIPLEEMFFNTDDTDLEMSHAAHLPRPLARSFAQSGDQAYCAVASAVGAEAFFNGSGGDNVFCFQQSVLPIADRLLFEGVGRGALMTAAEIADMAETSIIRCVALASRRAWLRNPQYRWKPKADLLNRDFVNRSGVQFAHPWLDVPVGELPGKAAHIAYLIQIQNHLEGFRRETVLPMINPLMSQPIIETCLRIPSWFFCMEGENRSIVRKAFKSRLPDSILHRRTKGGPDGFLQRLVERNRSKIRDMLLGGHLAAVNLIDRSSVEAAIELEGDGNNHMHFRILELVDVEAWVAAVKAQ</sequence>
<dbReference type="PIRSF" id="PIRSF001589">
    <property type="entry name" value="Asn_synthetase_glu-h"/>
    <property type="match status" value="1"/>
</dbReference>
<dbReference type="SUPFAM" id="SSF56235">
    <property type="entry name" value="N-terminal nucleophile aminohydrolases (Ntn hydrolases)"/>
    <property type="match status" value="1"/>
</dbReference>
<dbReference type="EMBL" id="QVRA01000020">
    <property type="protein sequence ID" value="RJG52941.1"/>
    <property type="molecule type" value="Genomic_DNA"/>
</dbReference>
<accession>A0A418YNV1</accession>
<reference evidence="9 10" key="1">
    <citation type="submission" date="2018-08" db="EMBL/GenBank/DDBJ databases">
        <title>Sphingobium sp. EO9.</title>
        <authorList>
            <person name="Park Y."/>
            <person name="Kim K.H."/>
            <person name="Jeon C.O."/>
        </authorList>
    </citation>
    <scope>NUCLEOTIDE SEQUENCE [LARGE SCALE GENOMIC DNA]</scope>
    <source>
        <strain evidence="9 10">EO9</strain>
    </source>
</reference>
<evidence type="ECO:0000313" key="10">
    <source>
        <dbReference type="Proteomes" id="UP000283469"/>
    </source>
</evidence>
<dbReference type="GO" id="GO:0004066">
    <property type="term" value="F:asparagine synthase (glutamine-hydrolyzing) activity"/>
    <property type="evidence" value="ECO:0007669"/>
    <property type="project" value="UniProtKB-EC"/>
</dbReference>
<comment type="pathway">
    <text evidence="1">Amino-acid biosynthesis; L-asparagine biosynthesis; L-asparagine from L-aspartate (L-Gln route): step 1/1.</text>
</comment>
<dbReference type="InterPro" id="IPR014729">
    <property type="entry name" value="Rossmann-like_a/b/a_fold"/>
</dbReference>
<dbReference type="GO" id="GO:0005524">
    <property type="term" value="F:ATP binding"/>
    <property type="evidence" value="ECO:0007669"/>
    <property type="project" value="UniProtKB-KW"/>
</dbReference>
<evidence type="ECO:0000256" key="4">
    <source>
        <dbReference type="ARBA" id="ARBA00022741"/>
    </source>
</evidence>
<dbReference type="GO" id="GO:0006529">
    <property type="term" value="P:asparagine biosynthetic process"/>
    <property type="evidence" value="ECO:0007669"/>
    <property type="project" value="InterPro"/>
</dbReference>
<evidence type="ECO:0000256" key="6">
    <source>
        <dbReference type="ARBA" id="ARBA00048741"/>
    </source>
</evidence>
<protein>
    <recommendedName>
        <fullName evidence="3">asparagine synthase (glutamine-hydrolyzing)</fullName>
        <ecNumber evidence="3">6.3.5.4</ecNumber>
    </recommendedName>
</protein>
<organism evidence="9 10">
    <name type="scientific">Sphingobium terrigena</name>
    <dbReference type="NCBI Taxonomy" id="2304063"/>
    <lineage>
        <taxon>Bacteria</taxon>
        <taxon>Pseudomonadati</taxon>
        <taxon>Pseudomonadota</taxon>
        <taxon>Alphaproteobacteria</taxon>
        <taxon>Sphingomonadales</taxon>
        <taxon>Sphingomonadaceae</taxon>
        <taxon>Sphingobium</taxon>
    </lineage>
</organism>
<evidence type="ECO:0000256" key="3">
    <source>
        <dbReference type="ARBA" id="ARBA00012737"/>
    </source>
</evidence>
<comment type="catalytic activity">
    <reaction evidence="6">
        <text>L-aspartate + L-glutamine + ATP + H2O = L-asparagine + L-glutamate + AMP + diphosphate + H(+)</text>
        <dbReference type="Rhea" id="RHEA:12228"/>
        <dbReference type="ChEBI" id="CHEBI:15377"/>
        <dbReference type="ChEBI" id="CHEBI:15378"/>
        <dbReference type="ChEBI" id="CHEBI:29985"/>
        <dbReference type="ChEBI" id="CHEBI:29991"/>
        <dbReference type="ChEBI" id="CHEBI:30616"/>
        <dbReference type="ChEBI" id="CHEBI:33019"/>
        <dbReference type="ChEBI" id="CHEBI:58048"/>
        <dbReference type="ChEBI" id="CHEBI:58359"/>
        <dbReference type="ChEBI" id="CHEBI:456215"/>
        <dbReference type="EC" id="6.3.5.4"/>
    </reaction>
</comment>
<comment type="similarity">
    <text evidence="2">Belongs to the asparagine synthetase family.</text>
</comment>
<proteinExistence type="inferred from homology"/>
<dbReference type="OrthoDB" id="7053173at2"/>
<gene>
    <name evidence="9" type="ORF">D0Z70_18045</name>
</gene>
<feature type="domain" description="Asparagine synthetase" evidence="7">
    <location>
        <begin position="466"/>
        <end position="579"/>
    </location>
</feature>
<evidence type="ECO:0000256" key="1">
    <source>
        <dbReference type="ARBA" id="ARBA00005187"/>
    </source>
</evidence>
<dbReference type="Pfam" id="PF00733">
    <property type="entry name" value="Asn_synthase"/>
    <property type="match status" value="2"/>
</dbReference>
<dbReference type="EC" id="6.3.5.4" evidence="3"/>
<dbReference type="Gene3D" id="3.60.20.10">
    <property type="entry name" value="Glutamine Phosphoribosylpyrophosphate, subunit 1, domain 1"/>
    <property type="match status" value="1"/>
</dbReference>
<dbReference type="RefSeq" id="WP_119748820.1">
    <property type="nucleotide sequence ID" value="NZ_QVRA01000020.1"/>
</dbReference>
<dbReference type="PANTHER" id="PTHR43284">
    <property type="entry name" value="ASPARAGINE SYNTHETASE (GLUTAMINE-HYDROLYZING)"/>
    <property type="match status" value="1"/>
</dbReference>
<dbReference type="AlphaFoldDB" id="A0A418YNV1"/>
<keyword evidence="10" id="KW-1185">Reference proteome</keyword>
<evidence type="ECO:0000256" key="5">
    <source>
        <dbReference type="ARBA" id="ARBA00022840"/>
    </source>
</evidence>
<comment type="caution">
    <text evidence="9">The sequence shown here is derived from an EMBL/GenBank/DDBJ whole genome shotgun (WGS) entry which is preliminary data.</text>
</comment>
<dbReference type="InterPro" id="IPR029055">
    <property type="entry name" value="Ntn_hydrolases_N"/>
</dbReference>
<dbReference type="Proteomes" id="UP000283469">
    <property type="component" value="Unassembled WGS sequence"/>
</dbReference>
<evidence type="ECO:0000313" key="9">
    <source>
        <dbReference type="EMBL" id="RJG52941.1"/>
    </source>
</evidence>
<evidence type="ECO:0000259" key="7">
    <source>
        <dbReference type="Pfam" id="PF00733"/>
    </source>
</evidence>
<dbReference type="SUPFAM" id="SSF52402">
    <property type="entry name" value="Adenine nucleotide alpha hydrolases-like"/>
    <property type="match status" value="1"/>
</dbReference>
<dbReference type="Gene3D" id="3.40.50.620">
    <property type="entry name" value="HUPs"/>
    <property type="match status" value="2"/>
</dbReference>